<evidence type="ECO:0000313" key="12">
    <source>
        <dbReference type="Proteomes" id="UP001399917"/>
    </source>
</evidence>
<evidence type="ECO:0000256" key="2">
    <source>
        <dbReference type="ARBA" id="ARBA00001947"/>
    </source>
</evidence>
<reference evidence="12" key="1">
    <citation type="journal article" date="2019" name="Int. J. Syst. Evol. Microbiol.">
        <title>The Global Catalogue of Microorganisms (GCM) 10K type strain sequencing project: providing services to taxonomists for standard genome sequencing and annotation.</title>
        <authorList>
            <consortium name="The Broad Institute Genomics Platform"/>
            <consortium name="The Broad Institute Genome Sequencing Center for Infectious Disease"/>
            <person name="Wu L."/>
            <person name="Ma J."/>
        </authorList>
    </citation>
    <scope>NUCLEOTIDE SEQUENCE [LARGE SCALE GENOMIC DNA]</scope>
    <source>
        <strain evidence="12">JCM 17190</strain>
    </source>
</reference>
<evidence type="ECO:0000256" key="9">
    <source>
        <dbReference type="ARBA" id="ARBA00023679"/>
    </source>
</evidence>
<dbReference type="InterPro" id="IPR049734">
    <property type="entry name" value="NudC-like_C"/>
</dbReference>
<dbReference type="PROSITE" id="PS51462">
    <property type="entry name" value="NUDIX"/>
    <property type="match status" value="1"/>
</dbReference>
<feature type="domain" description="Nudix hydrolase" evidence="10">
    <location>
        <begin position="180"/>
        <end position="311"/>
    </location>
</feature>
<evidence type="ECO:0000256" key="6">
    <source>
        <dbReference type="ARBA" id="ARBA00022801"/>
    </source>
</evidence>
<protein>
    <recommendedName>
        <fullName evidence="4">NAD(+) diphosphatase</fullName>
        <ecNumber evidence="4">3.6.1.22</ecNumber>
    </recommendedName>
</protein>
<evidence type="ECO:0000256" key="4">
    <source>
        <dbReference type="ARBA" id="ARBA00012381"/>
    </source>
</evidence>
<dbReference type="EMBL" id="BAABDF010000005">
    <property type="protein sequence ID" value="GAA3862168.1"/>
    <property type="molecule type" value="Genomic_DNA"/>
</dbReference>
<evidence type="ECO:0000259" key="10">
    <source>
        <dbReference type="PROSITE" id="PS51462"/>
    </source>
</evidence>
<dbReference type="Pfam" id="PF09296">
    <property type="entry name" value="NUDIX-like"/>
    <property type="match status" value="1"/>
</dbReference>
<accession>A0ABP7K1A6</accession>
<dbReference type="InterPro" id="IPR015375">
    <property type="entry name" value="NADH_PPase-like_N"/>
</dbReference>
<keyword evidence="12" id="KW-1185">Reference proteome</keyword>
<comment type="caution">
    <text evidence="11">The sequence shown here is derived from an EMBL/GenBank/DDBJ whole genome shotgun (WGS) entry which is preliminary data.</text>
</comment>
<dbReference type="Pfam" id="PF00293">
    <property type="entry name" value="NUDIX"/>
    <property type="match status" value="1"/>
</dbReference>
<dbReference type="InterPro" id="IPR000086">
    <property type="entry name" value="NUDIX_hydrolase_dom"/>
</dbReference>
<comment type="cofactor">
    <cofactor evidence="1">
        <name>Mg(2+)</name>
        <dbReference type="ChEBI" id="CHEBI:18420"/>
    </cofactor>
</comment>
<sequence length="319" mass="34653">MGKTYNRESVTFAAGRLDRSAVARAEASSSWDLEHALVLPMWRLKPLVREDGRLALIPSKAPILSNLPSEPLFLGLAENNGAPVFAADLSHLDPVEDAVDAGPFDPVSTAVRGVKEGQFVDLRGAMGGLDGWEAELAATARGLLAWHRTHGFCAACGEPSVIAMGGWERRCGACSAVHYPRTDPVVIMLVTYGNSVLLGRNKEWPENMYSLLAGFVEPGEPIEAAVRREVLEESAIRIGRVDYIASQPWPFPTSLMIGCRAEALSHEITIDPAELEAALWVPRERVASAMAGLDPSLKPARKGAIAHFLLTRWLEDRLD</sequence>
<proteinExistence type="inferred from homology"/>
<organism evidence="11 12">
    <name type="scientific">Celeribacter arenosi</name>
    <dbReference type="NCBI Taxonomy" id="792649"/>
    <lineage>
        <taxon>Bacteria</taxon>
        <taxon>Pseudomonadati</taxon>
        <taxon>Pseudomonadota</taxon>
        <taxon>Alphaproteobacteria</taxon>
        <taxon>Rhodobacterales</taxon>
        <taxon>Roseobacteraceae</taxon>
        <taxon>Celeribacter</taxon>
    </lineage>
</organism>
<evidence type="ECO:0000313" key="11">
    <source>
        <dbReference type="EMBL" id="GAA3862168.1"/>
    </source>
</evidence>
<dbReference type="RefSeq" id="WP_425549846.1">
    <property type="nucleotide sequence ID" value="NZ_BAABDF010000005.1"/>
</dbReference>
<dbReference type="CDD" id="cd03429">
    <property type="entry name" value="NUDIX_NADH_pyrophosphatase_Nudt13"/>
    <property type="match status" value="1"/>
</dbReference>
<keyword evidence="7" id="KW-0460">Magnesium</keyword>
<keyword evidence="6" id="KW-0378">Hydrolase</keyword>
<comment type="catalytic activity">
    <reaction evidence="9">
        <text>a 5'-end NAD(+)-phospho-ribonucleoside in mRNA + H2O = a 5'-end phospho-adenosine-phospho-ribonucleoside in mRNA + beta-nicotinamide D-ribonucleotide + 2 H(+)</text>
        <dbReference type="Rhea" id="RHEA:60876"/>
        <dbReference type="Rhea" id="RHEA-COMP:15698"/>
        <dbReference type="Rhea" id="RHEA-COMP:15719"/>
        <dbReference type="ChEBI" id="CHEBI:14649"/>
        <dbReference type="ChEBI" id="CHEBI:15377"/>
        <dbReference type="ChEBI" id="CHEBI:15378"/>
        <dbReference type="ChEBI" id="CHEBI:144029"/>
        <dbReference type="ChEBI" id="CHEBI:144051"/>
    </reaction>
    <physiologicalReaction direction="left-to-right" evidence="9">
        <dbReference type="Rhea" id="RHEA:60877"/>
    </physiologicalReaction>
</comment>
<evidence type="ECO:0000256" key="7">
    <source>
        <dbReference type="ARBA" id="ARBA00022842"/>
    </source>
</evidence>
<dbReference type="Proteomes" id="UP001399917">
    <property type="component" value="Unassembled WGS sequence"/>
</dbReference>
<dbReference type="Gene3D" id="3.90.79.10">
    <property type="entry name" value="Nucleoside Triphosphate Pyrophosphohydrolase"/>
    <property type="match status" value="1"/>
</dbReference>
<dbReference type="NCBIfam" id="NF001299">
    <property type="entry name" value="PRK00241.1"/>
    <property type="match status" value="1"/>
</dbReference>
<dbReference type="Pfam" id="PF09297">
    <property type="entry name" value="Zn_ribbon_NUD"/>
    <property type="match status" value="1"/>
</dbReference>
<comment type="similarity">
    <text evidence="3">Belongs to the Nudix hydrolase family. NudC subfamily.</text>
</comment>
<keyword evidence="8" id="KW-0520">NAD</keyword>
<evidence type="ECO:0000256" key="1">
    <source>
        <dbReference type="ARBA" id="ARBA00001946"/>
    </source>
</evidence>
<dbReference type="PANTHER" id="PTHR42904:SF6">
    <property type="entry name" value="NAD-CAPPED RNA HYDROLASE NUDT12"/>
    <property type="match status" value="1"/>
</dbReference>
<dbReference type="InterPro" id="IPR015376">
    <property type="entry name" value="Znr_NADH_PPase"/>
</dbReference>
<dbReference type="InterPro" id="IPR015797">
    <property type="entry name" value="NUDIX_hydrolase-like_dom_sf"/>
</dbReference>
<dbReference type="InterPro" id="IPR050241">
    <property type="entry name" value="NAD-cap_RNA_hydrolase_NudC"/>
</dbReference>
<gene>
    <name evidence="11" type="primary">nudC</name>
    <name evidence="11" type="ORF">GCM10022404_10980</name>
</gene>
<evidence type="ECO:0000256" key="5">
    <source>
        <dbReference type="ARBA" id="ARBA00022723"/>
    </source>
</evidence>
<dbReference type="EC" id="3.6.1.22" evidence="4"/>
<dbReference type="PANTHER" id="PTHR42904">
    <property type="entry name" value="NUDIX HYDROLASE, NUDC SUBFAMILY"/>
    <property type="match status" value="1"/>
</dbReference>
<keyword evidence="5" id="KW-0479">Metal-binding</keyword>
<dbReference type="SUPFAM" id="SSF55811">
    <property type="entry name" value="Nudix"/>
    <property type="match status" value="1"/>
</dbReference>
<evidence type="ECO:0000256" key="8">
    <source>
        <dbReference type="ARBA" id="ARBA00023027"/>
    </source>
</evidence>
<evidence type="ECO:0000256" key="3">
    <source>
        <dbReference type="ARBA" id="ARBA00009595"/>
    </source>
</evidence>
<dbReference type="Gene3D" id="3.90.79.20">
    <property type="match status" value="1"/>
</dbReference>
<name>A0ABP7K1A6_9RHOB</name>
<comment type="cofactor">
    <cofactor evidence="2">
        <name>Zn(2+)</name>
        <dbReference type="ChEBI" id="CHEBI:29105"/>
    </cofactor>
</comment>